<keyword evidence="1 2" id="KW-0378">Hydrolase</keyword>
<accession>A0ABS7CA17</accession>
<gene>
    <name evidence="2" type="ORF">K0U00_27250</name>
</gene>
<dbReference type="SUPFAM" id="SSF48208">
    <property type="entry name" value="Six-hairpin glycosidases"/>
    <property type="match status" value="1"/>
</dbReference>
<keyword evidence="3" id="KW-1185">Reference proteome</keyword>
<evidence type="ECO:0000313" key="2">
    <source>
        <dbReference type="EMBL" id="MBW7457743.1"/>
    </source>
</evidence>
<dbReference type="Pfam" id="PF07470">
    <property type="entry name" value="Glyco_hydro_88"/>
    <property type="match status" value="1"/>
</dbReference>
<dbReference type="InterPro" id="IPR012341">
    <property type="entry name" value="6hp_glycosidase-like_sf"/>
</dbReference>
<dbReference type="InterPro" id="IPR010905">
    <property type="entry name" value="Glyco_hydro_88"/>
</dbReference>
<reference evidence="2 3" key="1">
    <citation type="submission" date="2021-07" db="EMBL/GenBank/DDBJ databases">
        <title>Paenibacillus radiodurans sp. nov., isolated from the southeastern edge of Tengger Desert.</title>
        <authorList>
            <person name="Zhang G."/>
        </authorList>
    </citation>
    <scope>NUCLEOTIDE SEQUENCE [LARGE SCALE GENOMIC DNA]</scope>
    <source>
        <strain evidence="2 3">CCM 7311</strain>
    </source>
</reference>
<sequence>MYIPLLCCLLLLAAVVLIILIDAIPIFADWLSRIRIGRYRDLKEWNESVTQRGAQWLNRTPKMKVTDNTRLVVIDMLQGNYTKNAIQHWQEAALLIGLSEYADKNQDRDIENEIRKYVKAKFDSGGNWVVKPRHIDGAIVAYAVMKQQCIDPDGFKPAFDYIWEFIQEHIGDDGTVMYRKSMKNYRYVDTIGFVCPFLVAYGLRYDKRECVELAVRQLVEYERHGMLDHHYLPSHAYHVDHKTPLGLYGWGRGLGWFAIGLMD</sequence>
<comment type="caution">
    <text evidence="2">The sequence shown here is derived from an EMBL/GenBank/DDBJ whole genome shotgun (WGS) entry which is preliminary data.</text>
</comment>
<dbReference type="InterPro" id="IPR008928">
    <property type="entry name" value="6-hairpin_glycosidase_sf"/>
</dbReference>
<feature type="non-terminal residue" evidence="2">
    <location>
        <position position="263"/>
    </location>
</feature>
<protein>
    <submittedName>
        <fullName evidence="2">Glycoside hydrolase family 88 protein</fullName>
    </submittedName>
</protein>
<dbReference type="Proteomes" id="UP001519887">
    <property type="component" value="Unassembled WGS sequence"/>
</dbReference>
<proteinExistence type="predicted"/>
<dbReference type="GO" id="GO:0016787">
    <property type="term" value="F:hydrolase activity"/>
    <property type="evidence" value="ECO:0007669"/>
    <property type="project" value="UniProtKB-KW"/>
</dbReference>
<dbReference type="Gene3D" id="1.50.10.10">
    <property type="match status" value="1"/>
</dbReference>
<name>A0ABS7CA17_9BACL</name>
<evidence type="ECO:0000256" key="1">
    <source>
        <dbReference type="ARBA" id="ARBA00022801"/>
    </source>
</evidence>
<dbReference type="EMBL" id="JAHZIK010000949">
    <property type="protein sequence ID" value="MBW7457743.1"/>
    <property type="molecule type" value="Genomic_DNA"/>
</dbReference>
<organism evidence="2 3">
    <name type="scientific">Paenibacillus sepulcri</name>
    <dbReference type="NCBI Taxonomy" id="359917"/>
    <lineage>
        <taxon>Bacteria</taxon>
        <taxon>Bacillati</taxon>
        <taxon>Bacillota</taxon>
        <taxon>Bacilli</taxon>
        <taxon>Bacillales</taxon>
        <taxon>Paenibacillaceae</taxon>
        <taxon>Paenibacillus</taxon>
    </lineage>
</organism>
<evidence type="ECO:0000313" key="3">
    <source>
        <dbReference type="Proteomes" id="UP001519887"/>
    </source>
</evidence>